<dbReference type="Gene3D" id="2.40.70.10">
    <property type="entry name" value="Acid Proteases"/>
    <property type="match status" value="1"/>
</dbReference>
<dbReference type="PROSITE" id="PS00141">
    <property type="entry name" value="ASP_PROTEASE"/>
    <property type="match status" value="1"/>
</dbReference>
<dbReference type="GO" id="GO:0008270">
    <property type="term" value="F:zinc ion binding"/>
    <property type="evidence" value="ECO:0007669"/>
    <property type="project" value="UniProtKB-KW"/>
</dbReference>
<organism evidence="4 5">
    <name type="scientific">Magallana gigas</name>
    <name type="common">Pacific oyster</name>
    <name type="synonym">Crassostrea gigas</name>
    <dbReference type="NCBI Taxonomy" id="29159"/>
    <lineage>
        <taxon>Eukaryota</taxon>
        <taxon>Metazoa</taxon>
        <taxon>Spiralia</taxon>
        <taxon>Lophotrochozoa</taxon>
        <taxon>Mollusca</taxon>
        <taxon>Bivalvia</taxon>
        <taxon>Autobranchia</taxon>
        <taxon>Pteriomorphia</taxon>
        <taxon>Ostreida</taxon>
        <taxon>Ostreoidea</taxon>
        <taxon>Ostreidae</taxon>
        <taxon>Magallana</taxon>
    </lineage>
</organism>
<dbReference type="InterPro" id="IPR036875">
    <property type="entry name" value="Znf_CCHC_sf"/>
</dbReference>
<dbReference type="PANTHER" id="PTHR46888:SF1">
    <property type="entry name" value="RIBONUCLEASE H"/>
    <property type="match status" value="1"/>
</dbReference>
<feature type="region of interest" description="Disordered" evidence="2">
    <location>
        <begin position="295"/>
        <end position="328"/>
    </location>
</feature>
<dbReference type="SUPFAM" id="SSF50630">
    <property type="entry name" value="Acid proteases"/>
    <property type="match status" value="1"/>
</dbReference>
<feature type="compositionally biased region" description="Basic and acidic residues" evidence="2">
    <location>
        <begin position="304"/>
        <end position="321"/>
    </location>
</feature>
<evidence type="ECO:0000256" key="2">
    <source>
        <dbReference type="SAM" id="MobiDB-lite"/>
    </source>
</evidence>
<keyword evidence="1" id="KW-0479">Metal-binding</keyword>
<dbReference type="GO" id="GO:0004190">
    <property type="term" value="F:aspartic-type endopeptidase activity"/>
    <property type="evidence" value="ECO:0007669"/>
    <property type="project" value="InterPro"/>
</dbReference>
<dbReference type="InterPro" id="IPR001969">
    <property type="entry name" value="Aspartic_peptidase_AS"/>
</dbReference>
<evidence type="ECO:0000259" key="3">
    <source>
        <dbReference type="PROSITE" id="PS50158"/>
    </source>
</evidence>
<dbReference type="EnsemblMetazoa" id="G7276.1">
    <property type="protein sequence ID" value="G7276.1:cds"/>
    <property type="gene ID" value="G7276"/>
</dbReference>
<dbReference type="Proteomes" id="UP000005408">
    <property type="component" value="Unassembled WGS sequence"/>
</dbReference>
<evidence type="ECO:0000256" key="1">
    <source>
        <dbReference type="PROSITE-ProRule" id="PRU00047"/>
    </source>
</evidence>
<dbReference type="Gene3D" id="4.10.60.10">
    <property type="entry name" value="Zinc finger, CCHC-type"/>
    <property type="match status" value="1"/>
</dbReference>
<keyword evidence="1" id="KW-0863">Zinc-finger</keyword>
<feature type="region of interest" description="Disordered" evidence="2">
    <location>
        <begin position="34"/>
        <end position="55"/>
    </location>
</feature>
<dbReference type="SUPFAM" id="SSF57756">
    <property type="entry name" value="Retrovirus zinc finger-like domains"/>
    <property type="match status" value="1"/>
</dbReference>
<keyword evidence="5" id="KW-1185">Reference proteome</keyword>
<dbReference type="AlphaFoldDB" id="A0A8W8NJ73"/>
<reference evidence="4" key="1">
    <citation type="submission" date="2022-08" db="UniProtKB">
        <authorList>
            <consortium name="EnsemblMetazoa"/>
        </authorList>
    </citation>
    <scope>IDENTIFICATION</scope>
    <source>
        <strain evidence="4">05x7-T-G4-1.051#20</strain>
    </source>
</reference>
<dbReference type="InterPro" id="IPR021109">
    <property type="entry name" value="Peptidase_aspartic_dom_sf"/>
</dbReference>
<evidence type="ECO:0000313" key="4">
    <source>
        <dbReference type="EnsemblMetazoa" id="G7276.1:cds"/>
    </source>
</evidence>
<name>A0A8W8NJ73_MAGGI</name>
<protein>
    <recommendedName>
        <fullName evidence="3">CCHC-type domain-containing protein</fullName>
    </recommendedName>
</protein>
<feature type="domain" description="CCHC-type" evidence="3">
    <location>
        <begin position="279"/>
        <end position="296"/>
    </location>
</feature>
<dbReference type="GO" id="GO:0006508">
    <property type="term" value="P:proteolysis"/>
    <property type="evidence" value="ECO:0007669"/>
    <property type="project" value="InterPro"/>
</dbReference>
<dbReference type="InterPro" id="IPR001878">
    <property type="entry name" value="Znf_CCHC"/>
</dbReference>
<keyword evidence="1" id="KW-0862">Zinc</keyword>
<dbReference type="GO" id="GO:0003676">
    <property type="term" value="F:nucleic acid binding"/>
    <property type="evidence" value="ECO:0007669"/>
    <property type="project" value="InterPro"/>
</dbReference>
<dbReference type="SMART" id="SM00343">
    <property type="entry name" value="ZnF_C2HC"/>
    <property type="match status" value="1"/>
</dbReference>
<evidence type="ECO:0000313" key="5">
    <source>
        <dbReference type="Proteomes" id="UP000005408"/>
    </source>
</evidence>
<proteinExistence type="predicted"/>
<dbReference type="PROSITE" id="PS50158">
    <property type="entry name" value="ZF_CCHC"/>
    <property type="match status" value="1"/>
</dbReference>
<sequence length="616" mass="70263">MTDKEKESGDIETSLRETLDKMEEKLKRYRIDQSTPIGSQYDKVSSRDSGLATGRLDDTYDYERAPRDITLTDSRRHGYSDRGTDYLYDRIYQGKGTNSPHQYQGARPKVRFEADQFDKEKDYLPRDNLPYRSNVHQPSLKSDVNRTLNETYRDERDSKLTVKPATYDGSSSWLDYKCHFEACASVNGWNEEKKELEAYNKVEKRDRELRGHLRTAIADEQPQLNGINVDNKLETWMKSVEEGMKCITEELKELRSSRQKNNDDRWFRSDRANNNNQERRCYECKQTGHFRRNCPELRRRRKQHDSLDKGQKDDAQGDKNAARRPNVSVGLGSSVEECGLYVEVQVQGEKAKFLVDTGATVTLVSETLYKKLPVAIRPNLREVSQTIWAANRPHFPCMEKQSSTFVLTRITAAKTVSIPPRSEVIIPGKVCVPIGSHIPSCESIVEPVDHIVGKQVALTARSVVSPGETVPVRLMNTEEEPKIIYSGTTVGQLSEVNTVQNMLSDEDPQNATMLRKDLAEMLQKTVDILTPEQHKEAKAFLLQLRLKRDQVLREEVVEEASSHVETNQSATSNVKADVISDAGSETDEVDNDVNLGATGGSRIRRQPKWLQDYVQW</sequence>
<dbReference type="Pfam" id="PF00098">
    <property type="entry name" value="zf-CCHC"/>
    <property type="match status" value="1"/>
</dbReference>
<dbReference type="Pfam" id="PF13975">
    <property type="entry name" value="gag-asp_proteas"/>
    <property type="match status" value="1"/>
</dbReference>
<dbReference type="PANTHER" id="PTHR46888">
    <property type="entry name" value="ZINC KNUCKLE DOMAINCONTAINING PROTEIN-RELATED"/>
    <property type="match status" value="1"/>
</dbReference>
<accession>A0A8W8NJ73</accession>